<sequence length="393" mass="43474">MPHLAPTATAGLQNSINCNTLLIPALAQPWGFPPISYALAANLAASHSDVYTISWKWELHHTCSRKLRNHIQTGLLPALPPNGMQCAVTGFPSAGPAPSSPKGSPVGRKQVSAAREGVSTPIPYANIASPAIDEHIKIDFPRFSLSVASPYFNYISRLPKLHISPPAAAPQLPPRRRVPPARPILTRQSNANVLDSCIHISQSPSNVSIPIYDLRFFSSAPRPDVSSICADSKSHAHFHHRNRCDCYTESGPPRRRPFTTRRLAGTGVRLQYSLSSPCFFGGRDVGVGVPLLSRRAPTTQKGRDQTPYKYFVEHTFHNDSASSLQRTRCSCRPSPVTQLNHITYKTLLATPTHHPHTPPTLPQTASTFRIMHFKPKFLFHHPDTRPYRPFTRL</sequence>
<dbReference type="EMBL" id="QCYY01002000">
    <property type="protein sequence ID" value="ROT73725.1"/>
    <property type="molecule type" value="Genomic_DNA"/>
</dbReference>
<reference evidence="1 2" key="2">
    <citation type="submission" date="2019-01" db="EMBL/GenBank/DDBJ databases">
        <title>The decoding of complex shrimp genome reveals the adaptation for benthos swimmer, frequently molting mechanism and breeding impact on genome.</title>
        <authorList>
            <person name="Sun Y."/>
            <person name="Gao Y."/>
            <person name="Yu Y."/>
        </authorList>
    </citation>
    <scope>NUCLEOTIDE SEQUENCE [LARGE SCALE GENOMIC DNA]</scope>
    <source>
        <tissue evidence="1">Muscle</tissue>
    </source>
</reference>
<gene>
    <name evidence="1" type="ORF">C7M84_007843</name>
</gene>
<keyword evidence="2" id="KW-1185">Reference proteome</keyword>
<accession>A0A423TB94</accession>
<evidence type="ECO:0000313" key="1">
    <source>
        <dbReference type="EMBL" id="ROT73725.1"/>
    </source>
</evidence>
<comment type="caution">
    <text evidence="1">The sequence shown here is derived from an EMBL/GenBank/DDBJ whole genome shotgun (WGS) entry which is preliminary data.</text>
</comment>
<name>A0A423TB94_PENVA</name>
<protein>
    <submittedName>
        <fullName evidence="1">Uncharacterized protein</fullName>
    </submittedName>
</protein>
<reference evidence="1 2" key="1">
    <citation type="submission" date="2018-04" db="EMBL/GenBank/DDBJ databases">
        <authorList>
            <person name="Zhang X."/>
            <person name="Yuan J."/>
            <person name="Li F."/>
            <person name="Xiang J."/>
        </authorList>
    </citation>
    <scope>NUCLEOTIDE SEQUENCE [LARGE SCALE GENOMIC DNA]</scope>
    <source>
        <tissue evidence="1">Muscle</tissue>
    </source>
</reference>
<dbReference type="AlphaFoldDB" id="A0A423TB94"/>
<evidence type="ECO:0000313" key="2">
    <source>
        <dbReference type="Proteomes" id="UP000283509"/>
    </source>
</evidence>
<proteinExistence type="predicted"/>
<dbReference type="Proteomes" id="UP000283509">
    <property type="component" value="Unassembled WGS sequence"/>
</dbReference>
<organism evidence="1 2">
    <name type="scientific">Penaeus vannamei</name>
    <name type="common">Whiteleg shrimp</name>
    <name type="synonym">Litopenaeus vannamei</name>
    <dbReference type="NCBI Taxonomy" id="6689"/>
    <lineage>
        <taxon>Eukaryota</taxon>
        <taxon>Metazoa</taxon>
        <taxon>Ecdysozoa</taxon>
        <taxon>Arthropoda</taxon>
        <taxon>Crustacea</taxon>
        <taxon>Multicrustacea</taxon>
        <taxon>Malacostraca</taxon>
        <taxon>Eumalacostraca</taxon>
        <taxon>Eucarida</taxon>
        <taxon>Decapoda</taxon>
        <taxon>Dendrobranchiata</taxon>
        <taxon>Penaeoidea</taxon>
        <taxon>Penaeidae</taxon>
        <taxon>Penaeus</taxon>
    </lineage>
</organism>